<dbReference type="AlphaFoldDB" id="A0A8R1IZN6"/>
<sequence length="70" mass="8293">MCVCVIHPVRIHVLCPLSKIFENELNSNRRRLCLLNMYKKPYLSEGRLTVKLFSSLTLKLHLSCDKNWFE</sequence>
<reference evidence="1" key="2">
    <citation type="submission" date="2022-06" db="UniProtKB">
        <authorList>
            <consortium name="EnsemblMetazoa"/>
        </authorList>
    </citation>
    <scope>IDENTIFICATION</scope>
    <source>
        <strain evidence="1">DF5081</strain>
    </source>
</reference>
<accession>A0A8R1IZN6</accession>
<organism evidence="1 2">
    <name type="scientific">Caenorhabditis japonica</name>
    <dbReference type="NCBI Taxonomy" id="281687"/>
    <lineage>
        <taxon>Eukaryota</taxon>
        <taxon>Metazoa</taxon>
        <taxon>Ecdysozoa</taxon>
        <taxon>Nematoda</taxon>
        <taxon>Chromadorea</taxon>
        <taxon>Rhabditida</taxon>
        <taxon>Rhabditina</taxon>
        <taxon>Rhabditomorpha</taxon>
        <taxon>Rhabditoidea</taxon>
        <taxon>Rhabditidae</taxon>
        <taxon>Peloderinae</taxon>
        <taxon>Caenorhabditis</taxon>
    </lineage>
</organism>
<dbReference type="EnsemblMetazoa" id="CJA41538.1">
    <property type="protein sequence ID" value="CJA41538.1"/>
    <property type="gene ID" value="WBGene00217386"/>
</dbReference>
<evidence type="ECO:0000313" key="1">
    <source>
        <dbReference type="EnsemblMetazoa" id="CJA41538.1"/>
    </source>
</evidence>
<reference evidence="2" key="1">
    <citation type="submission" date="2010-08" db="EMBL/GenBank/DDBJ databases">
        <authorList>
            <consortium name="Caenorhabditis japonica Sequencing Consortium"/>
            <person name="Wilson R.K."/>
        </authorList>
    </citation>
    <scope>NUCLEOTIDE SEQUENCE [LARGE SCALE GENOMIC DNA]</scope>
    <source>
        <strain evidence="2">DF5081</strain>
    </source>
</reference>
<protein>
    <submittedName>
        <fullName evidence="1">Uncharacterized protein</fullName>
    </submittedName>
</protein>
<evidence type="ECO:0000313" key="2">
    <source>
        <dbReference type="Proteomes" id="UP000005237"/>
    </source>
</evidence>
<keyword evidence="2" id="KW-1185">Reference proteome</keyword>
<name>A0A8R1IZN6_CAEJA</name>
<dbReference type="Proteomes" id="UP000005237">
    <property type="component" value="Unassembled WGS sequence"/>
</dbReference>
<proteinExistence type="predicted"/>